<dbReference type="OrthoDB" id="6380398at2759"/>
<name>A0A814EN13_9BILA</name>
<evidence type="ECO:0000256" key="6">
    <source>
        <dbReference type="SAM" id="MobiDB-lite"/>
    </source>
</evidence>
<dbReference type="InterPro" id="IPR009003">
    <property type="entry name" value="Peptidase_S1_PA"/>
</dbReference>
<evidence type="ECO:0000259" key="9">
    <source>
        <dbReference type="PROSITE" id="PS50240"/>
    </source>
</evidence>
<feature type="domain" description="Peptidase S1" evidence="9">
    <location>
        <begin position="42"/>
        <end position="277"/>
    </location>
</feature>
<comment type="caution">
    <text evidence="11">The sequence shown here is derived from an EMBL/GenBank/DDBJ whole genome shotgun (WGS) entry which is preliminary data.</text>
</comment>
<dbReference type="GO" id="GO:0006508">
    <property type="term" value="P:proteolysis"/>
    <property type="evidence" value="ECO:0007669"/>
    <property type="project" value="UniProtKB-KW"/>
</dbReference>
<accession>A0A814EN13</accession>
<dbReference type="SMART" id="SM00020">
    <property type="entry name" value="Tryp_SPc"/>
    <property type="match status" value="1"/>
</dbReference>
<dbReference type="InterPro" id="IPR043504">
    <property type="entry name" value="Peptidase_S1_PA_chymotrypsin"/>
</dbReference>
<keyword evidence="7" id="KW-0472">Membrane</keyword>
<evidence type="ECO:0000313" key="13">
    <source>
        <dbReference type="EMBL" id="CAF3793255.1"/>
    </source>
</evidence>
<evidence type="ECO:0000313" key="10">
    <source>
        <dbReference type="EMBL" id="CAF0849622.1"/>
    </source>
</evidence>
<evidence type="ECO:0000256" key="5">
    <source>
        <dbReference type="RuleBase" id="RU363034"/>
    </source>
</evidence>
<dbReference type="Proteomes" id="UP000663823">
    <property type="component" value="Unassembled WGS sequence"/>
</dbReference>
<dbReference type="PROSITE" id="PS00135">
    <property type="entry name" value="TRYPSIN_SER"/>
    <property type="match status" value="1"/>
</dbReference>
<dbReference type="PANTHER" id="PTHR24252:SF7">
    <property type="entry name" value="HYALIN"/>
    <property type="match status" value="1"/>
</dbReference>
<keyword evidence="2 5" id="KW-0378">Hydrolase</keyword>
<keyword evidence="4" id="KW-1015">Disulfide bond</keyword>
<evidence type="ECO:0000256" key="8">
    <source>
        <dbReference type="SAM" id="SignalP"/>
    </source>
</evidence>
<evidence type="ECO:0000256" key="4">
    <source>
        <dbReference type="ARBA" id="ARBA00023157"/>
    </source>
</evidence>
<sequence length="370" mass="40697">MMRLLIFFFVVFICEKGTGTIYQCNTNALCGCSTSSTLVTRIVGGEIAVRQSWSWIVSVRSHGEHICGGSILSPSFIITAAHCFKYTTDLASITILAGSLTVKSSLNDSSQVRSIAQLYKHPNYDSSLLTNDLTLLRLSSPLNMTHRNIKPICLPSGTVPQPSNNISMIAIGWGTTSTWPITLSPTLRQVTVQSIENTYSGCQYLISDSKLQFCAGVRTGSKDTCYGDSGGPLMAFVNNIWQLCGITSYGYECALPDYPGVYTRVSYYIKWMKSIMPSNEITTTTSGTTKKPITTLTTTNKTPMRTTTTTNKTPMRTTTRTSKQPMAVKVAELVFQTSNNGKHSTIEPLFFIVFLSIITSIYPFLLLVFL</sequence>
<evidence type="ECO:0000256" key="2">
    <source>
        <dbReference type="ARBA" id="ARBA00022801"/>
    </source>
</evidence>
<reference evidence="11" key="1">
    <citation type="submission" date="2021-02" db="EMBL/GenBank/DDBJ databases">
        <authorList>
            <person name="Nowell W R."/>
        </authorList>
    </citation>
    <scope>NUCLEOTIDE SEQUENCE</scope>
</reference>
<feature type="signal peptide" evidence="8">
    <location>
        <begin position="1"/>
        <end position="19"/>
    </location>
</feature>
<dbReference type="GO" id="GO:0004252">
    <property type="term" value="F:serine-type endopeptidase activity"/>
    <property type="evidence" value="ECO:0007669"/>
    <property type="project" value="InterPro"/>
</dbReference>
<dbReference type="AlphaFoldDB" id="A0A814EN13"/>
<dbReference type="FunFam" id="2.40.10.10:FF:000003">
    <property type="entry name" value="Transmembrane serine protease 3"/>
    <property type="match status" value="1"/>
</dbReference>
<keyword evidence="7" id="KW-1133">Transmembrane helix</keyword>
<dbReference type="EMBL" id="CAJOBE010001456">
    <property type="protein sequence ID" value="CAF3745569.1"/>
    <property type="molecule type" value="Genomic_DNA"/>
</dbReference>
<dbReference type="InterPro" id="IPR018114">
    <property type="entry name" value="TRYPSIN_HIS"/>
</dbReference>
<dbReference type="PROSITE" id="PS00134">
    <property type="entry name" value="TRYPSIN_HIS"/>
    <property type="match status" value="1"/>
</dbReference>
<dbReference type="Gene3D" id="2.40.10.10">
    <property type="entry name" value="Trypsin-like serine proteases"/>
    <property type="match status" value="1"/>
</dbReference>
<dbReference type="EMBL" id="CAJOAX010002395">
    <property type="protein sequence ID" value="CAF3793255.1"/>
    <property type="molecule type" value="Genomic_DNA"/>
</dbReference>
<keyword evidence="7" id="KW-0812">Transmembrane</keyword>
<evidence type="ECO:0000256" key="1">
    <source>
        <dbReference type="ARBA" id="ARBA00022670"/>
    </source>
</evidence>
<dbReference type="Proteomes" id="UP000663882">
    <property type="component" value="Unassembled WGS sequence"/>
</dbReference>
<dbReference type="PROSITE" id="PS51257">
    <property type="entry name" value="PROKAR_LIPOPROTEIN"/>
    <property type="match status" value="1"/>
</dbReference>
<organism evidence="11 14">
    <name type="scientific">Rotaria sordida</name>
    <dbReference type="NCBI Taxonomy" id="392033"/>
    <lineage>
        <taxon>Eukaryota</taxon>
        <taxon>Metazoa</taxon>
        <taxon>Spiralia</taxon>
        <taxon>Gnathifera</taxon>
        <taxon>Rotifera</taxon>
        <taxon>Eurotatoria</taxon>
        <taxon>Bdelloidea</taxon>
        <taxon>Philodinida</taxon>
        <taxon>Philodinidae</taxon>
        <taxon>Rotaria</taxon>
    </lineage>
</organism>
<dbReference type="PRINTS" id="PR00722">
    <property type="entry name" value="CHYMOTRYPSIN"/>
</dbReference>
<evidence type="ECO:0000313" key="12">
    <source>
        <dbReference type="EMBL" id="CAF3745569.1"/>
    </source>
</evidence>
<dbReference type="PROSITE" id="PS50240">
    <property type="entry name" value="TRYPSIN_DOM"/>
    <property type="match status" value="1"/>
</dbReference>
<dbReference type="Proteomes" id="UP000663874">
    <property type="component" value="Unassembled WGS sequence"/>
</dbReference>
<dbReference type="EMBL" id="CAJNOU010000358">
    <property type="protein sequence ID" value="CAF0971527.1"/>
    <property type="molecule type" value="Genomic_DNA"/>
</dbReference>
<feature type="chain" id="PRO_5035599985" description="Peptidase S1 domain-containing protein" evidence="8">
    <location>
        <begin position="20"/>
        <end position="370"/>
    </location>
</feature>
<evidence type="ECO:0000313" key="11">
    <source>
        <dbReference type="EMBL" id="CAF0971527.1"/>
    </source>
</evidence>
<proteinExistence type="predicted"/>
<dbReference type="InterPro" id="IPR001314">
    <property type="entry name" value="Peptidase_S1A"/>
</dbReference>
<dbReference type="Pfam" id="PF00089">
    <property type="entry name" value="Trypsin"/>
    <property type="match status" value="1"/>
</dbReference>
<dbReference type="PANTHER" id="PTHR24252">
    <property type="entry name" value="ACROSIN-RELATED"/>
    <property type="match status" value="1"/>
</dbReference>
<dbReference type="CDD" id="cd00190">
    <property type="entry name" value="Tryp_SPc"/>
    <property type="match status" value="1"/>
</dbReference>
<dbReference type="Proteomes" id="UP000663889">
    <property type="component" value="Unassembled WGS sequence"/>
</dbReference>
<keyword evidence="3 5" id="KW-0720">Serine protease</keyword>
<dbReference type="InterPro" id="IPR033116">
    <property type="entry name" value="TRYPSIN_SER"/>
</dbReference>
<dbReference type="EMBL" id="CAJNOO010000190">
    <property type="protein sequence ID" value="CAF0849622.1"/>
    <property type="molecule type" value="Genomic_DNA"/>
</dbReference>
<dbReference type="InterPro" id="IPR001254">
    <property type="entry name" value="Trypsin_dom"/>
</dbReference>
<evidence type="ECO:0000313" key="14">
    <source>
        <dbReference type="Proteomes" id="UP000663889"/>
    </source>
</evidence>
<keyword evidence="8" id="KW-0732">Signal</keyword>
<feature type="transmembrane region" description="Helical" evidence="7">
    <location>
        <begin position="349"/>
        <end position="369"/>
    </location>
</feature>
<feature type="region of interest" description="Disordered" evidence="6">
    <location>
        <begin position="283"/>
        <end position="321"/>
    </location>
</feature>
<dbReference type="SUPFAM" id="SSF50494">
    <property type="entry name" value="Trypsin-like serine proteases"/>
    <property type="match status" value="1"/>
</dbReference>
<evidence type="ECO:0000256" key="7">
    <source>
        <dbReference type="SAM" id="Phobius"/>
    </source>
</evidence>
<evidence type="ECO:0000256" key="3">
    <source>
        <dbReference type="ARBA" id="ARBA00022825"/>
    </source>
</evidence>
<protein>
    <recommendedName>
        <fullName evidence="9">Peptidase S1 domain-containing protein</fullName>
    </recommendedName>
</protein>
<gene>
    <name evidence="12" type="ORF">FNK824_LOCUS11943</name>
    <name evidence="13" type="ORF">OTI717_LOCUS17843</name>
    <name evidence="10" type="ORF">RFH988_LOCUS6387</name>
    <name evidence="11" type="ORF">SEV965_LOCUS9272</name>
</gene>
<keyword evidence="1 5" id="KW-0645">Protease</keyword>